<evidence type="ECO:0000313" key="2">
    <source>
        <dbReference type="Proteomes" id="UP000799755"/>
    </source>
</evidence>
<sequence length="520" mass="57715">MARQKAELSEYERKRQENIAKTQALLRNLEMEAAEAGLAPTAKSSASAKPKSKKPAPKKIKQVEVVPRRTSSRLKGIEADSETAKRKAEEEHEARKEADKAKRQRISGTFNFGDIVVGGKGWDQHGNFVSIVGPAVPYERTFTANDVKDTTDKELRALREKMNALELWEDYEPNEIKLTPERIYSMGFHPTTDKPLVFAGDKLGNLGICDCSQKVSEVKEEDDEDAEWQGPSITTLKPHTRTIHTFQFSPHDSNALYSASYDSTVRKLDLAKGVAVEVYAPADKNADAPLSGVEISKNDANMLYFSTLDGQFGMYDMRTPSEKAAGLEIFRLSEKKIGGFTLHPLHPHLVATASLDRTLKIWDLRKINGKGDWRLPALVGEHESKLSVSHAAWNSAGQVATASYDDTIKIHDLSNCARWKTSTSLTDAEMKPSVVIPHNNQTGRWVTILRAQWQLFPQDGVQRFCIGNMNRFVDIYTAKGHQLAQLGGEGITAVPAVAKFHPTQDWVAAGTASGKLCLWM</sequence>
<dbReference type="EMBL" id="MU003492">
    <property type="protein sequence ID" value="KAF2477856.1"/>
    <property type="molecule type" value="Genomic_DNA"/>
</dbReference>
<evidence type="ECO:0000313" key="1">
    <source>
        <dbReference type="EMBL" id="KAF2477856.1"/>
    </source>
</evidence>
<keyword evidence="2" id="KW-1185">Reference proteome</keyword>
<proteinExistence type="predicted"/>
<dbReference type="Proteomes" id="UP000799755">
    <property type="component" value="Unassembled WGS sequence"/>
</dbReference>
<accession>A0ACB6RF82</accession>
<comment type="caution">
    <text evidence="1">The sequence shown here is derived from an EMBL/GenBank/DDBJ whole genome shotgun (WGS) entry which is preliminary data.</text>
</comment>
<name>A0ACB6RF82_9PLEO</name>
<reference evidence="1" key="1">
    <citation type="journal article" date="2020" name="Stud. Mycol.">
        <title>101 Dothideomycetes genomes: a test case for predicting lifestyles and emergence of pathogens.</title>
        <authorList>
            <person name="Haridas S."/>
            <person name="Albert R."/>
            <person name="Binder M."/>
            <person name="Bloem J."/>
            <person name="Labutti K."/>
            <person name="Salamov A."/>
            <person name="Andreopoulos B."/>
            <person name="Baker S."/>
            <person name="Barry K."/>
            <person name="Bills G."/>
            <person name="Bluhm B."/>
            <person name="Cannon C."/>
            <person name="Castanera R."/>
            <person name="Culley D."/>
            <person name="Daum C."/>
            <person name="Ezra D."/>
            <person name="Gonzalez J."/>
            <person name="Henrissat B."/>
            <person name="Kuo A."/>
            <person name="Liang C."/>
            <person name="Lipzen A."/>
            <person name="Lutzoni F."/>
            <person name="Magnuson J."/>
            <person name="Mondo S."/>
            <person name="Nolan M."/>
            <person name="Ohm R."/>
            <person name="Pangilinan J."/>
            <person name="Park H.-J."/>
            <person name="Ramirez L."/>
            <person name="Alfaro M."/>
            <person name="Sun H."/>
            <person name="Tritt A."/>
            <person name="Yoshinaga Y."/>
            <person name="Zwiers L.-H."/>
            <person name="Turgeon B."/>
            <person name="Goodwin S."/>
            <person name="Spatafora J."/>
            <person name="Crous P."/>
            <person name="Grigoriev I."/>
        </authorList>
    </citation>
    <scope>NUCLEOTIDE SEQUENCE</scope>
    <source>
        <strain evidence="1">ATCC 200398</strain>
    </source>
</reference>
<organism evidence="1 2">
    <name type="scientific">Lindgomyces ingoldianus</name>
    <dbReference type="NCBI Taxonomy" id="673940"/>
    <lineage>
        <taxon>Eukaryota</taxon>
        <taxon>Fungi</taxon>
        <taxon>Dikarya</taxon>
        <taxon>Ascomycota</taxon>
        <taxon>Pezizomycotina</taxon>
        <taxon>Dothideomycetes</taxon>
        <taxon>Pleosporomycetidae</taxon>
        <taxon>Pleosporales</taxon>
        <taxon>Lindgomycetaceae</taxon>
        <taxon>Lindgomyces</taxon>
    </lineage>
</organism>
<gene>
    <name evidence="1" type="ORF">BDR25DRAFT_4652</name>
</gene>
<protein>
    <submittedName>
        <fullName evidence="1">WD40 repeat-like protein</fullName>
    </submittedName>
</protein>